<gene>
    <name evidence="2" type="ORF">Hgul01_01928</name>
</gene>
<keyword evidence="1" id="KW-0812">Transmembrane</keyword>
<feature type="transmembrane region" description="Helical" evidence="1">
    <location>
        <begin position="262"/>
        <end position="280"/>
    </location>
</feature>
<evidence type="ECO:0000313" key="2">
    <source>
        <dbReference type="EMBL" id="GAA5528131.1"/>
    </source>
</evidence>
<name>A0ABP9X1E5_9CHLR</name>
<organism evidence="2 3">
    <name type="scientific">Herpetosiphon gulosus</name>
    <dbReference type="NCBI Taxonomy" id="1973496"/>
    <lineage>
        <taxon>Bacteria</taxon>
        <taxon>Bacillati</taxon>
        <taxon>Chloroflexota</taxon>
        <taxon>Chloroflexia</taxon>
        <taxon>Herpetosiphonales</taxon>
        <taxon>Herpetosiphonaceae</taxon>
        <taxon>Herpetosiphon</taxon>
    </lineage>
</organism>
<sequence>MNEEWDIHSSQRPSIRQFIDLAKREHDAAMQALEPDPNADLLTQLDQQWAKESMKYTGPQRSQFGIPVKQEPRPFMLMGFTLVFSAITSIFVVFKAYCVGFFFLPFIILMLFGVRNQFRFAKAQKAYLAKRAQLIAQLGLSPEQVPLAPVVEKPLVHRTPLLSAASQIRQLQNHYYGIQDQEQYRRSVKSIIAHAPEHERDYLRALAAIESEWVQARLKYVRLDRETKRLKIPRGQPIAKSILGIVIAAFIGGLALLQSAPLITILFCVGFIALIIIVSIRDNQRAKQYYELEQYYTEQRNQVNYRFRDRTPF</sequence>
<keyword evidence="3" id="KW-1185">Reference proteome</keyword>
<evidence type="ECO:0000313" key="3">
    <source>
        <dbReference type="Proteomes" id="UP001428290"/>
    </source>
</evidence>
<accession>A0ABP9X1E5</accession>
<keyword evidence="1" id="KW-0472">Membrane</keyword>
<evidence type="ECO:0008006" key="4">
    <source>
        <dbReference type="Google" id="ProtNLM"/>
    </source>
</evidence>
<dbReference type="RefSeq" id="WP_345721742.1">
    <property type="nucleotide sequence ID" value="NZ_BAABRU010000006.1"/>
</dbReference>
<proteinExistence type="predicted"/>
<reference evidence="2 3" key="1">
    <citation type="submission" date="2024-02" db="EMBL/GenBank/DDBJ databases">
        <title>Herpetosiphon gulosus NBRC 112829.</title>
        <authorList>
            <person name="Ichikawa N."/>
            <person name="Katano-Makiyama Y."/>
            <person name="Hidaka K."/>
        </authorList>
    </citation>
    <scope>NUCLEOTIDE SEQUENCE [LARGE SCALE GENOMIC DNA]</scope>
    <source>
        <strain evidence="2 3">NBRC 112829</strain>
    </source>
</reference>
<comment type="caution">
    <text evidence="2">The sequence shown here is derived from an EMBL/GenBank/DDBJ whole genome shotgun (WGS) entry which is preliminary data.</text>
</comment>
<feature type="transmembrane region" description="Helical" evidence="1">
    <location>
        <begin position="100"/>
        <end position="118"/>
    </location>
</feature>
<dbReference type="Proteomes" id="UP001428290">
    <property type="component" value="Unassembled WGS sequence"/>
</dbReference>
<dbReference type="EMBL" id="BAABRU010000006">
    <property type="protein sequence ID" value="GAA5528131.1"/>
    <property type="molecule type" value="Genomic_DNA"/>
</dbReference>
<feature type="transmembrane region" description="Helical" evidence="1">
    <location>
        <begin position="238"/>
        <end position="256"/>
    </location>
</feature>
<protein>
    <recommendedName>
        <fullName evidence="4">DNA mismatch repair protein MutS</fullName>
    </recommendedName>
</protein>
<evidence type="ECO:0000256" key="1">
    <source>
        <dbReference type="SAM" id="Phobius"/>
    </source>
</evidence>
<keyword evidence="1" id="KW-1133">Transmembrane helix</keyword>